<dbReference type="CDD" id="cd16457">
    <property type="entry name" value="RING-H2_BRAP2"/>
    <property type="match status" value="1"/>
</dbReference>
<dbReference type="SMART" id="SM00184">
    <property type="entry name" value="RING"/>
    <property type="match status" value="1"/>
</dbReference>
<dbReference type="InterPro" id="IPR001841">
    <property type="entry name" value="Znf_RING"/>
</dbReference>
<dbReference type="PANTHER" id="PTHR24007:SF7">
    <property type="entry name" value="BRCA1-ASSOCIATED PROTEIN"/>
    <property type="match status" value="1"/>
</dbReference>
<feature type="region of interest" description="Disordered" evidence="6">
    <location>
        <begin position="60"/>
        <end position="134"/>
    </location>
</feature>
<feature type="region of interest" description="Disordered" evidence="6">
    <location>
        <begin position="174"/>
        <end position="209"/>
    </location>
</feature>
<dbReference type="Pfam" id="PF02148">
    <property type="entry name" value="zf-UBP"/>
    <property type="match status" value="1"/>
</dbReference>
<keyword evidence="10" id="KW-1185">Reference proteome</keyword>
<dbReference type="InterPro" id="IPR001607">
    <property type="entry name" value="Znf_UBP"/>
</dbReference>
<feature type="coiled-coil region" evidence="5">
    <location>
        <begin position="613"/>
        <end position="662"/>
    </location>
</feature>
<dbReference type="GO" id="GO:0061630">
    <property type="term" value="F:ubiquitin protein ligase activity"/>
    <property type="evidence" value="ECO:0007669"/>
    <property type="project" value="TreeGrafter"/>
</dbReference>
<evidence type="ECO:0000256" key="1">
    <source>
        <dbReference type="ARBA" id="ARBA00022723"/>
    </source>
</evidence>
<keyword evidence="5" id="KW-0175">Coiled coil</keyword>
<sequence length="767" mass="85145">MALPIPTHLYSLIVAIHSTEIESEAENTPTPLMSEVEGDWRLGEINVDWVDFTREKSIDKMDHTASNQQRPDGYKSKSIPSSSHKHIPGSSIKASSHTTSSITSTSTKKTKPSIETPDSLSLQPLLGHYPNPSPLDSSFTASGISELGKGVIHLFKHQPPKSLILHIDSHPFGGESSSSSSSTKLDSKSNKNSDIDNSTSIDKSDADLMGEDAEGKDGSLIAILAVPAWMKPSDFIEFIGGWSTCLEGIRMIREATTPNRSIVLLKFRDPLQASDFSTIFTGKAFSTLDPRETCHPIRIHHLILHKLDKNISTTNSTKIPIPAFPPSVYSSRTKELGSLLKGIDKKDSYELPSCPVCLERLDSTVTGLVTLPCAHTFDCDCLKKWGDSRCPVCRLSHLLLSSASTTTTSRRQRQRNGREENEITRLTKCSMCNLTENNWICVICGIVGCGRYEPGKAHARRHWEESGHVLAMELETQRVWDYKGDNYVHRLIQSRSDGKLVELPSASSLVTSHIHSNRILPLGGQDSRRNSTNNNNTPSPPNQNRVKNSTNNTNHGNGNVNSSSNRSSIISLNDSGSAGSAGPSTNDLEKISTIESITLEYSYLLSSQLESMRHHYESQQSNLIKKLEETENQNKQIKEKLIEKEKEKEKEIQREKDNKKYNENKALKAIELSRTLQNNLNQEKSLTNGLSNKIKILESQLNELSKNLKLKENECLDLEDTVKDLMFSLDASSKFNELGDENGQNGDLMIVPSTNTNQSKSKSKKKK</sequence>
<keyword evidence="2 4" id="KW-0863">Zinc-finger</keyword>
<dbReference type="InterPro" id="IPR011422">
    <property type="entry name" value="BRAP2/ETP1_RRM"/>
</dbReference>
<dbReference type="GO" id="GO:0005737">
    <property type="term" value="C:cytoplasm"/>
    <property type="evidence" value="ECO:0007669"/>
    <property type="project" value="TreeGrafter"/>
</dbReference>
<dbReference type="Gene3D" id="3.30.40.10">
    <property type="entry name" value="Zinc/RING finger domain, C3HC4 (zinc finger)"/>
    <property type="match status" value="2"/>
</dbReference>
<dbReference type="InterPro" id="IPR047243">
    <property type="entry name" value="RING-H2_BRAP2"/>
</dbReference>
<reference evidence="9 10" key="1">
    <citation type="submission" date="2024-01" db="EMBL/GenBank/DDBJ databases">
        <title>Comparative genomics of Cryptococcus and Kwoniella reveals pathogenesis evolution and contrasting modes of karyotype evolution via chromosome fusion or intercentromeric recombination.</title>
        <authorList>
            <person name="Coelho M.A."/>
            <person name="David-Palma M."/>
            <person name="Shea T."/>
            <person name="Bowers K."/>
            <person name="McGinley-Smith S."/>
            <person name="Mohammad A.W."/>
            <person name="Gnirke A."/>
            <person name="Yurkov A.M."/>
            <person name="Nowrousian M."/>
            <person name="Sun S."/>
            <person name="Cuomo C.A."/>
            <person name="Heitman J."/>
        </authorList>
    </citation>
    <scope>NUCLEOTIDE SEQUENCE [LARGE SCALE GENOMIC DNA]</scope>
    <source>
        <strain evidence="9 10">CBS 6074</strain>
    </source>
</reference>
<dbReference type="PANTHER" id="PTHR24007">
    <property type="entry name" value="BRCA1-ASSOCIATED PROTEIN"/>
    <property type="match status" value="1"/>
</dbReference>
<keyword evidence="1" id="KW-0479">Metal-binding</keyword>
<evidence type="ECO:0008006" key="11">
    <source>
        <dbReference type="Google" id="ProtNLM"/>
    </source>
</evidence>
<dbReference type="GO" id="GO:0016567">
    <property type="term" value="P:protein ubiquitination"/>
    <property type="evidence" value="ECO:0007669"/>
    <property type="project" value="TreeGrafter"/>
</dbReference>
<dbReference type="RefSeq" id="XP_066078759.1">
    <property type="nucleotide sequence ID" value="XM_066222662.1"/>
</dbReference>
<evidence type="ECO:0000313" key="9">
    <source>
        <dbReference type="EMBL" id="WWC91997.1"/>
    </source>
</evidence>
<organism evidence="9 10">
    <name type="scientific">Kwoniella dendrophila CBS 6074</name>
    <dbReference type="NCBI Taxonomy" id="1295534"/>
    <lineage>
        <taxon>Eukaryota</taxon>
        <taxon>Fungi</taxon>
        <taxon>Dikarya</taxon>
        <taxon>Basidiomycota</taxon>
        <taxon>Agaricomycotina</taxon>
        <taxon>Tremellomycetes</taxon>
        <taxon>Tremellales</taxon>
        <taxon>Cryptococcaceae</taxon>
        <taxon>Kwoniella</taxon>
    </lineage>
</organism>
<feature type="region of interest" description="Disordered" evidence="6">
    <location>
        <begin position="517"/>
        <end position="587"/>
    </location>
</feature>
<dbReference type="Pfam" id="PF07576">
    <property type="entry name" value="BRAP2"/>
    <property type="match status" value="1"/>
</dbReference>
<feature type="compositionally biased region" description="Low complexity" evidence="6">
    <location>
        <begin position="76"/>
        <end position="107"/>
    </location>
</feature>
<name>A0AAX4K332_9TREE</name>
<keyword evidence="3" id="KW-0862">Zinc</keyword>
<evidence type="ECO:0000256" key="3">
    <source>
        <dbReference type="ARBA" id="ARBA00022833"/>
    </source>
</evidence>
<evidence type="ECO:0000259" key="8">
    <source>
        <dbReference type="PROSITE" id="PS50271"/>
    </source>
</evidence>
<feature type="domain" description="RING-type" evidence="7">
    <location>
        <begin position="354"/>
        <end position="394"/>
    </location>
</feature>
<dbReference type="InterPro" id="IPR013083">
    <property type="entry name" value="Znf_RING/FYVE/PHD"/>
</dbReference>
<dbReference type="GO" id="GO:0007265">
    <property type="term" value="P:Ras protein signal transduction"/>
    <property type="evidence" value="ECO:0007669"/>
    <property type="project" value="TreeGrafter"/>
</dbReference>
<feature type="region of interest" description="Disordered" evidence="6">
    <location>
        <begin position="735"/>
        <end position="767"/>
    </location>
</feature>
<feature type="domain" description="UBP-type" evidence="8">
    <location>
        <begin position="391"/>
        <end position="507"/>
    </location>
</feature>
<dbReference type="GO" id="GO:0008270">
    <property type="term" value="F:zinc ion binding"/>
    <property type="evidence" value="ECO:0007669"/>
    <property type="project" value="UniProtKB-KW"/>
</dbReference>
<protein>
    <recommendedName>
        <fullName evidence="11">BRCA1-associated protein</fullName>
    </recommendedName>
</protein>
<accession>A0AAX4K332</accession>
<evidence type="ECO:0000259" key="7">
    <source>
        <dbReference type="PROSITE" id="PS50089"/>
    </source>
</evidence>
<gene>
    <name evidence="9" type="ORF">L201_006951</name>
</gene>
<evidence type="ECO:0000313" key="10">
    <source>
        <dbReference type="Proteomes" id="UP001355207"/>
    </source>
</evidence>
<dbReference type="EMBL" id="CP144106">
    <property type="protein sequence ID" value="WWC91997.1"/>
    <property type="molecule type" value="Genomic_DNA"/>
</dbReference>
<proteinExistence type="predicted"/>
<evidence type="ECO:0000256" key="2">
    <source>
        <dbReference type="ARBA" id="ARBA00022771"/>
    </source>
</evidence>
<feature type="compositionally biased region" description="Basic and acidic residues" evidence="6">
    <location>
        <begin position="185"/>
        <end position="194"/>
    </location>
</feature>
<feature type="coiled-coil region" evidence="5">
    <location>
        <begin position="687"/>
        <end position="721"/>
    </location>
</feature>
<dbReference type="Pfam" id="PF13639">
    <property type="entry name" value="zf-RING_2"/>
    <property type="match status" value="1"/>
</dbReference>
<dbReference type="SUPFAM" id="SSF57850">
    <property type="entry name" value="RING/U-box"/>
    <property type="match status" value="2"/>
</dbReference>
<dbReference type="SMART" id="SM00290">
    <property type="entry name" value="ZnF_UBP"/>
    <property type="match status" value="1"/>
</dbReference>
<evidence type="ECO:0000256" key="6">
    <source>
        <dbReference type="SAM" id="MobiDB-lite"/>
    </source>
</evidence>
<dbReference type="PROSITE" id="PS50271">
    <property type="entry name" value="ZF_UBP"/>
    <property type="match status" value="1"/>
</dbReference>
<dbReference type="Proteomes" id="UP001355207">
    <property type="component" value="Chromosome 9"/>
</dbReference>
<dbReference type="GeneID" id="91097620"/>
<feature type="compositionally biased region" description="Polar residues" evidence="6">
    <location>
        <begin position="576"/>
        <end position="586"/>
    </location>
</feature>
<evidence type="ECO:0000256" key="4">
    <source>
        <dbReference type="PROSITE-ProRule" id="PRU00502"/>
    </source>
</evidence>
<evidence type="ECO:0000256" key="5">
    <source>
        <dbReference type="SAM" id="Coils"/>
    </source>
</evidence>
<feature type="compositionally biased region" description="Low complexity" evidence="6">
    <location>
        <begin position="530"/>
        <end position="575"/>
    </location>
</feature>
<dbReference type="PROSITE" id="PS50089">
    <property type="entry name" value="ZF_RING_2"/>
    <property type="match status" value="1"/>
</dbReference>
<dbReference type="AlphaFoldDB" id="A0AAX4K332"/>